<name>A0AA86MHM9_9BURK</name>
<reference evidence="1 2" key="1">
    <citation type="submission" date="2023-10" db="EMBL/GenBank/DDBJ databases">
        <title>Complete Genome Sequence of Limnobacter thiooxidans CS-K2T, Isolated from freshwater lake sediments in Bavaria, Germany.</title>
        <authorList>
            <person name="Naruki M."/>
            <person name="Watanabe A."/>
            <person name="Warashina T."/>
            <person name="Morita T."/>
            <person name="Arakawa K."/>
        </authorList>
    </citation>
    <scope>NUCLEOTIDE SEQUENCE [LARGE SCALE GENOMIC DNA]</scope>
    <source>
        <strain evidence="1 2">CS-K2</strain>
    </source>
</reference>
<accession>A0AA86MHM9</accession>
<keyword evidence="2" id="KW-1185">Reference proteome</keyword>
<evidence type="ECO:0000313" key="1">
    <source>
        <dbReference type="EMBL" id="BET25302.1"/>
    </source>
</evidence>
<protein>
    <submittedName>
        <fullName evidence="1">Uncharacterized protein</fullName>
    </submittedName>
</protein>
<dbReference type="KEGG" id="lto:RGQ30_08030"/>
<organism evidence="1 2">
    <name type="scientific">Limnobacter thiooxidans</name>
    <dbReference type="NCBI Taxonomy" id="131080"/>
    <lineage>
        <taxon>Bacteria</taxon>
        <taxon>Pseudomonadati</taxon>
        <taxon>Pseudomonadota</taxon>
        <taxon>Betaproteobacteria</taxon>
        <taxon>Burkholderiales</taxon>
        <taxon>Burkholderiaceae</taxon>
        <taxon>Limnobacter</taxon>
    </lineage>
</organism>
<evidence type="ECO:0000313" key="2">
    <source>
        <dbReference type="Proteomes" id="UP001329151"/>
    </source>
</evidence>
<gene>
    <name evidence="1" type="ORF">RGQ30_08030</name>
</gene>
<dbReference type="Proteomes" id="UP001329151">
    <property type="component" value="Chromosome"/>
</dbReference>
<proteinExistence type="predicted"/>
<sequence length="64" mass="7346">MDKLTRIGIEHCSHTVRQALKQLHVLPVSSQLGVFAQSQYTNSIAPQLNFIASIDKERHFVAWW</sequence>
<dbReference type="AlphaFoldDB" id="A0AA86MHM9"/>
<dbReference type="EMBL" id="AP028947">
    <property type="protein sequence ID" value="BET25302.1"/>
    <property type="molecule type" value="Genomic_DNA"/>
</dbReference>